<proteinExistence type="predicted"/>
<evidence type="ECO:0000313" key="3">
    <source>
        <dbReference type="EMBL" id="GHE99357.1"/>
    </source>
</evidence>
<feature type="compositionally biased region" description="Basic and acidic residues" evidence="1">
    <location>
        <begin position="176"/>
        <end position="196"/>
    </location>
</feature>
<keyword evidence="2" id="KW-0472">Membrane</keyword>
<evidence type="ECO:0000256" key="2">
    <source>
        <dbReference type="SAM" id="Phobius"/>
    </source>
</evidence>
<evidence type="ECO:0000313" key="4">
    <source>
        <dbReference type="Proteomes" id="UP000605897"/>
    </source>
</evidence>
<feature type="compositionally biased region" description="Pro residues" evidence="1">
    <location>
        <begin position="126"/>
        <end position="140"/>
    </location>
</feature>
<dbReference type="RefSeq" id="WP_191245645.1">
    <property type="nucleotide sequence ID" value="NZ_BNAU01000003.1"/>
</dbReference>
<feature type="transmembrane region" description="Helical" evidence="2">
    <location>
        <begin position="81"/>
        <end position="101"/>
    </location>
</feature>
<organism evidence="3 4">
    <name type="scientific">Amycolatopsis deserti</name>
    <dbReference type="NCBI Taxonomy" id="185696"/>
    <lineage>
        <taxon>Bacteria</taxon>
        <taxon>Bacillati</taxon>
        <taxon>Actinomycetota</taxon>
        <taxon>Actinomycetes</taxon>
        <taxon>Pseudonocardiales</taxon>
        <taxon>Pseudonocardiaceae</taxon>
        <taxon>Amycolatopsis</taxon>
    </lineage>
</organism>
<reference evidence="4" key="1">
    <citation type="journal article" date="2019" name="Int. J. Syst. Evol. Microbiol.">
        <title>The Global Catalogue of Microorganisms (GCM) 10K type strain sequencing project: providing services to taxonomists for standard genome sequencing and annotation.</title>
        <authorList>
            <consortium name="The Broad Institute Genomics Platform"/>
            <consortium name="The Broad Institute Genome Sequencing Center for Infectious Disease"/>
            <person name="Wu L."/>
            <person name="Ma J."/>
        </authorList>
    </citation>
    <scope>NUCLEOTIDE SEQUENCE [LARGE SCALE GENOMIC DNA]</scope>
    <source>
        <strain evidence="4">CGMCC 4.7677</strain>
    </source>
</reference>
<sequence>MARTILRDRSDDLVRSVQLADRTGIVAASAPKPVEPYEDHEPILGEFASVSGQLNVALAPVACRPGAGDERRLLRRVRRNVLVAAAAVVLVGIGWFAGGAFGSGHDSDTAPAVAVGVVPSAGPVEPVQPPPSTSPVPQVPPATMQPSAPPQLSKTSPPAQKKVSPTRNSPSGNGEARNEPVEETGKENKPLGRAIDEQIQQLFEVWTWNQPDLRGDFDEEQDRSPRSFGPLGR</sequence>
<feature type="region of interest" description="Disordered" evidence="1">
    <location>
        <begin position="122"/>
        <end position="196"/>
    </location>
</feature>
<name>A0ABQ3IZR7_9PSEU</name>
<keyword evidence="4" id="KW-1185">Reference proteome</keyword>
<comment type="caution">
    <text evidence="3">The sequence shown here is derived from an EMBL/GenBank/DDBJ whole genome shotgun (WGS) entry which is preliminary data.</text>
</comment>
<gene>
    <name evidence="3" type="ORF">GCM10017786_35620</name>
</gene>
<evidence type="ECO:0000256" key="1">
    <source>
        <dbReference type="SAM" id="MobiDB-lite"/>
    </source>
</evidence>
<keyword evidence="2" id="KW-1133">Transmembrane helix</keyword>
<feature type="region of interest" description="Disordered" evidence="1">
    <location>
        <begin position="213"/>
        <end position="233"/>
    </location>
</feature>
<keyword evidence="2" id="KW-0812">Transmembrane</keyword>
<protein>
    <submittedName>
        <fullName evidence="3">Uncharacterized protein</fullName>
    </submittedName>
</protein>
<accession>A0ABQ3IZR7</accession>
<dbReference type="Proteomes" id="UP000605897">
    <property type="component" value="Unassembled WGS sequence"/>
</dbReference>
<feature type="compositionally biased region" description="Polar residues" evidence="1">
    <location>
        <begin position="144"/>
        <end position="172"/>
    </location>
</feature>
<dbReference type="EMBL" id="BNAU01000003">
    <property type="protein sequence ID" value="GHE99357.1"/>
    <property type="molecule type" value="Genomic_DNA"/>
</dbReference>